<feature type="non-terminal residue" evidence="1">
    <location>
        <position position="159"/>
    </location>
</feature>
<gene>
    <name evidence="1" type="ORF">ADUPG1_003940</name>
</gene>
<evidence type="ECO:0000313" key="2">
    <source>
        <dbReference type="Proteomes" id="UP001057375"/>
    </source>
</evidence>
<protein>
    <submittedName>
        <fullName evidence="1">Uncharacterized protein</fullName>
    </submittedName>
</protein>
<feature type="non-terminal residue" evidence="1">
    <location>
        <position position="1"/>
    </location>
</feature>
<organism evidence="1 2">
    <name type="scientific">Aduncisulcus paluster</name>
    <dbReference type="NCBI Taxonomy" id="2918883"/>
    <lineage>
        <taxon>Eukaryota</taxon>
        <taxon>Metamonada</taxon>
        <taxon>Carpediemonas-like organisms</taxon>
        <taxon>Aduncisulcus</taxon>
    </lineage>
</organism>
<accession>A0ABQ5JQB5</accession>
<name>A0ABQ5JQB5_9EUKA</name>
<dbReference type="EMBL" id="BQXS01005598">
    <property type="protein sequence ID" value="GKT13132.1"/>
    <property type="molecule type" value="Genomic_DNA"/>
</dbReference>
<reference evidence="1" key="1">
    <citation type="submission" date="2022-03" db="EMBL/GenBank/DDBJ databases">
        <title>Draft genome sequence of Aduncisulcus paluster, a free-living microaerophilic Fornicata.</title>
        <authorList>
            <person name="Yuyama I."/>
            <person name="Kume K."/>
            <person name="Tamura T."/>
            <person name="Inagaki Y."/>
            <person name="Hashimoto T."/>
        </authorList>
    </citation>
    <scope>NUCLEOTIDE SEQUENCE</scope>
    <source>
        <strain evidence="1">NY0171</strain>
    </source>
</reference>
<comment type="caution">
    <text evidence="1">The sequence shown here is derived from an EMBL/GenBank/DDBJ whole genome shotgun (WGS) entry which is preliminary data.</text>
</comment>
<dbReference type="Proteomes" id="UP001057375">
    <property type="component" value="Unassembled WGS sequence"/>
</dbReference>
<sequence length="159" mass="17663">NKRFGDRSCPFCDETIESQNHALGGCHPYMDLYRQRHHAVRDEVIKSTLKVFPGLSIRPEVTADGLLRPDIVVEGSQNVYIEVTITYGDAGLQSLETATAKKIDKYASIQNLVVLAFTHCGCFLKSCIDDLEESLSLSSTQATRIMADAAQVAFRESHR</sequence>
<keyword evidence="2" id="KW-1185">Reference proteome</keyword>
<evidence type="ECO:0000313" key="1">
    <source>
        <dbReference type="EMBL" id="GKT13132.1"/>
    </source>
</evidence>
<proteinExistence type="predicted"/>